<evidence type="ECO:0000313" key="4">
    <source>
        <dbReference type="Proteomes" id="UP000242913"/>
    </source>
</evidence>
<evidence type="ECO:0000313" key="3">
    <source>
        <dbReference type="EMBL" id="OZC06896.1"/>
    </source>
</evidence>
<evidence type="ECO:0000259" key="2">
    <source>
        <dbReference type="Pfam" id="PF00567"/>
    </source>
</evidence>
<name>A0A238BPV2_9BILA</name>
<organism evidence="3 4">
    <name type="scientific">Onchocerca flexuosa</name>
    <dbReference type="NCBI Taxonomy" id="387005"/>
    <lineage>
        <taxon>Eukaryota</taxon>
        <taxon>Metazoa</taxon>
        <taxon>Ecdysozoa</taxon>
        <taxon>Nematoda</taxon>
        <taxon>Chromadorea</taxon>
        <taxon>Rhabditida</taxon>
        <taxon>Spirurina</taxon>
        <taxon>Spiruromorpha</taxon>
        <taxon>Filarioidea</taxon>
        <taxon>Onchocercidae</taxon>
        <taxon>Onchocerca</taxon>
    </lineage>
</organism>
<feature type="compositionally biased region" description="Basic and acidic residues" evidence="1">
    <location>
        <begin position="782"/>
        <end position="793"/>
    </location>
</feature>
<dbReference type="Gene3D" id="2.30.30.140">
    <property type="match status" value="1"/>
</dbReference>
<proteinExistence type="predicted"/>
<feature type="region of interest" description="Disordered" evidence="1">
    <location>
        <begin position="708"/>
        <end position="793"/>
    </location>
</feature>
<dbReference type="Pfam" id="PF00567">
    <property type="entry name" value="TUDOR"/>
    <property type="match status" value="1"/>
</dbReference>
<feature type="domain" description="Tudor" evidence="2">
    <location>
        <begin position="416"/>
        <end position="490"/>
    </location>
</feature>
<protein>
    <recommendedName>
        <fullName evidence="2">Tudor domain-containing protein</fullName>
    </recommendedName>
</protein>
<feature type="compositionally biased region" description="Polar residues" evidence="1">
    <location>
        <begin position="729"/>
        <end position="742"/>
    </location>
</feature>
<dbReference type="InterPro" id="IPR002999">
    <property type="entry name" value="Tudor"/>
</dbReference>
<dbReference type="OrthoDB" id="5804267at2759"/>
<dbReference type="EMBL" id="KZ270053">
    <property type="protein sequence ID" value="OZC06896.1"/>
    <property type="molecule type" value="Genomic_DNA"/>
</dbReference>
<feature type="compositionally biased region" description="Basic residues" evidence="1">
    <location>
        <begin position="708"/>
        <end position="726"/>
    </location>
</feature>
<sequence>MVKAQLFEECVADYRTKEVYQLTVKRKMSEELIKVVSFNGYINHVSDSGEGSELIIYVAHVVSDDSRMQKESKIGVKQDLFGCKNHDNNNDNDSDNVFTIRVGQCVERVVVKDISKKERLTKVRLIDKGIDVEVERNALFPSTSQAKIDNNCMCPILVVDAGEEQREIATQITGRECRCINGNLVVIPSVGLCVKGRLLISYENDGYAELKDISLIPAEGQECSKFIMESMPQSNVNLSSVSKNARSCHYRCDSIACRNIFGNNGSKYKRENDHNGVMNIYRNGNHTFSDNRFANQWNNNQFDENSTVVKNVSFNSKNHAASFVKFDYYREKTDDTYTMMARSDVPYIQHAFKEYVPHIYPRTVRIRFDKIDSLPTNTFWAFEPNIFTTVERILHEGRQRYNVCPPFDMSLIHGLNGMGCLVRASVDSGYRSLCRAEIIKFANSTHRFSVYLVDYGFYKWVKCNDVFDISVLNKRDKILCLPVALLHCRLEKRTNKIRLQQLEKGGEYEIIIKSRDSEGIFNVQIDRVDNIEGTLASIHNSGNLFTPWYSRSSLQYTSIFQRNMDIGEVAHGNSLLSTVMTNNMPFNSNISFNSWPSIGFGFSCPMIMPLMVPTLTNFGDVNNRDQGNRIFAHFGQGDDVRNGDLFSMNKNVLSSNRRGHNRSLSHEQSRYRAVERNGEINHSDIFDEYAGLQARNAFDQVFKRNNRYWGRRGKRNSTNKNRRPGKRNPLNTTGLDETQENFSFDGPEFANISEENKSEEPIARSGSSEWDLPPPRNQHASRLTDFDKNKSSE</sequence>
<dbReference type="CDD" id="cd20379">
    <property type="entry name" value="Tudor_dTUD-like"/>
    <property type="match status" value="1"/>
</dbReference>
<dbReference type="AlphaFoldDB" id="A0A238BPV2"/>
<dbReference type="Proteomes" id="UP000242913">
    <property type="component" value="Unassembled WGS sequence"/>
</dbReference>
<gene>
    <name evidence="3" type="ORF">X798_06102</name>
</gene>
<dbReference type="SUPFAM" id="SSF63748">
    <property type="entry name" value="Tudor/PWWP/MBT"/>
    <property type="match status" value="1"/>
</dbReference>
<accession>A0A238BPV2</accession>
<reference evidence="3 4" key="1">
    <citation type="submission" date="2015-12" db="EMBL/GenBank/DDBJ databases">
        <title>Draft genome of the nematode, Onchocerca flexuosa.</title>
        <authorList>
            <person name="Mitreva M."/>
        </authorList>
    </citation>
    <scope>NUCLEOTIDE SEQUENCE [LARGE SCALE GENOMIC DNA]</scope>
    <source>
        <strain evidence="3">Red Deer</strain>
    </source>
</reference>
<keyword evidence="4" id="KW-1185">Reference proteome</keyword>
<evidence type="ECO:0000256" key="1">
    <source>
        <dbReference type="SAM" id="MobiDB-lite"/>
    </source>
</evidence>